<protein>
    <submittedName>
        <fullName evidence="1">Uncharacterized protein</fullName>
    </submittedName>
</protein>
<proteinExistence type="predicted"/>
<dbReference type="EMBL" id="JH167400">
    <property type="protein sequence ID" value="EHB01751.1"/>
    <property type="molecule type" value="Genomic_DNA"/>
</dbReference>
<dbReference type="STRING" id="10181.G5AXJ0"/>
<organism evidence="1 2">
    <name type="scientific">Heterocephalus glaber</name>
    <name type="common">Naked mole rat</name>
    <dbReference type="NCBI Taxonomy" id="10181"/>
    <lineage>
        <taxon>Eukaryota</taxon>
        <taxon>Metazoa</taxon>
        <taxon>Chordata</taxon>
        <taxon>Craniata</taxon>
        <taxon>Vertebrata</taxon>
        <taxon>Euteleostomi</taxon>
        <taxon>Mammalia</taxon>
        <taxon>Eutheria</taxon>
        <taxon>Euarchontoglires</taxon>
        <taxon>Glires</taxon>
        <taxon>Rodentia</taxon>
        <taxon>Hystricomorpha</taxon>
        <taxon>Bathyergidae</taxon>
        <taxon>Heterocephalus</taxon>
    </lineage>
</organism>
<dbReference type="AlphaFoldDB" id="G5AXJ0"/>
<reference evidence="1 2" key="1">
    <citation type="journal article" date="2011" name="Nature">
        <title>Genome sequencing reveals insights into physiology and longevity of the naked mole rat.</title>
        <authorList>
            <person name="Kim E.B."/>
            <person name="Fang X."/>
            <person name="Fushan A.A."/>
            <person name="Huang Z."/>
            <person name="Lobanov A.V."/>
            <person name="Han L."/>
            <person name="Marino S.M."/>
            <person name="Sun X."/>
            <person name="Turanov A.A."/>
            <person name="Yang P."/>
            <person name="Yim S.H."/>
            <person name="Zhao X."/>
            <person name="Kasaikina M.V."/>
            <person name="Stoletzki N."/>
            <person name="Peng C."/>
            <person name="Polak P."/>
            <person name="Xiong Z."/>
            <person name="Kiezun A."/>
            <person name="Zhu Y."/>
            <person name="Chen Y."/>
            <person name="Kryukov G.V."/>
            <person name="Zhang Q."/>
            <person name="Peshkin L."/>
            <person name="Yang L."/>
            <person name="Bronson R.T."/>
            <person name="Buffenstein R."/>
            <person name="Wang B."/>
            <person name="Han C."/>
            <person name="Li Q."/>
            <person name="Chen L."/>
            <person name="Zhao W."/>
            <person name="Sunyaev S.R."/>
            <person name="Park T.J."/>
            <person name="Zhang G."/>
            <person name="Wang J."/>
            <person name="Gladyshev V.N."/>
        </authorList>
    </citation>
    <scope>NUCLEOTIDE SEQUENCE [LARGE SCALE GENOMIC DNA]</scope>
</reference>
<feature type="non-terminal residue" evidence="1">
    <location>
        <position position="121"/>
    </location>
</feature>
<sequence>MDAGQKAGLNDPDDKDRDLEMLLHQLCHLQARQRKLKRELERHQLSAGYLMKVLKRLPKGCSDLEEPEAARLEALVRHCGKLLVVGRDSQQHLDAFSQMSQAVHWGLESLEDEHQALVPVR</sequence>
<accession>G5AXJ0</accession>
<dbReference type="InParanoid" id="G5AXJ0"/>
<evidence type="ECO:0000313" key="2">
    <source>
        <dbReference type="Proteomes" id="UP000006813"/>
    </source>
</evidence>
<evidence type="ECO:0000313" key="1">
    <source>
        <dbReference type="EMBL" id="EHB01751.1"/>
    </source>
</evidence>
<gene>
    <name evidence="1" type="ORF">GW7_17158</name>
</gene>
<dbReference type="Proteomes" id="UP000006813">
    <property type="component" value="Unassembled WGS sequence"/>
</dbReference>
<dbReference type="eggNOG" id="ENOG502QRWF">
    <property type="taxonomic scope" value="Eukaryota"/>
</dbReference>
<name>G5AXJ0_HETGA</name>